<gene>
    <name evidence="2" type="ORF">BECKLFY1418A_GA0070994_11056</name>
    <name evidence="1" type="ORF">BECKLFY1418B_GA0070995_10018</name>
</gene>
<accession>A0A450V509</accession>
<protein>
    <submittedName>
        <fullName evidence="2">Uncharacterized protein</fullName>
    </submittedName>
</protein>
<reference evidence="2" key="1">
    <citation type="submission" date="2019-02" db="EMBL/GenBank/DDBJ databases">
        <authorList>
            <person name="Gruber-Vodicka R. H."/>
            <person name="Seah K. B. B."/>
        </authorList>
    </citation>
    <scope>NUCLEOTIDE SEQUENCE</scope>
    <source>
        <strain evidence="2">BECK_M6</strain>
        <strain evidence="1">BECK_M7</strain>
    </source>
</reference>
<sequence>MAPPCMKDICHLFASLGARPSSPETTHRPHVRHTFPLCPRKNTLIPQHWDEHEFPYWLGIVSGSSTATFRADRATIFTRLNFYLDRRFLRVLDPAGFPVYKRFEFLDPIEDSLDLHLRSFSDRWVVGASIFSEGCGVNFLTVHPMRRCMTDPFPSVGIPS</sequence>
<proteinExistence type="predicted"/>
<dbReference type="AlphaFoldDB" id="A0A450V509"/>
<dbReference type="EMBL" id="CAADFF010000001">
    <property type="protein sequence ID" value="VFJ85954.1"/>
    <property type="molecule type" value="Genomic_DNA"/>
</dbReference>
<name>A0A450V509_9GAMM</name>
<evidence type="ECO:0000313" key="2">
    <source>
        <dbReference type="EMBL" id="VFJ99766.1"/>
    </source>
</evidence>
<dbReference type="EMBL" id="CAADFH010000105">
    <property type="protein sequence ID" value="VFJ99766.1"/>
    <property type="molecule type" value="Genomic_DNA"/>
</dbReference>
<organism evidence="2">
    <name type="scientific">Candidatus Kentrum sp. LFY</name>
    <dbReference type="NCBI Taxonomy" id="2126342"/>
    <lineage>
        <taxon>Bacteria</taxon>
        <taxon>Pseudomonadati</taxon>
        <taxon>Pseudomonadota</taxon>
        <taxon>Gammaproteobacteria</taxon>
        <taxon>Candidatus Kentrum</taxon>
    </lineage>
</organism>
<evidence type="ECO:0000313" key="1">
    <source>
        <dbReference type="EMBL" id="VFJ85954.1"/>
    </source>
</evidence>